<dbReference type="EMBL" id="CP031040">
    <property type="protein sequence ID" value="QDZ22396.1"/>
    <property type="molecule type" value="Genomic_DNA"/>
</dbReference>
<dbReference type="Pfam" id="PF09366">
    <property type="entry name" value="DUF1997"/>
    <property type="match status" value="1"/>
</dbReference>
<dbReference type="OrthoDB" id="496281at2759"/>
<evidence type="ECO:0000313" key="2">
    <source>
        <dbReference type="EMBL" id="QDZ22396.1"/>
    </source>
</evidence>
<dbReference type="PANTHER" id="PTHR34133">
    <property type="entry name" value="OS07G0633000 PROTEIN"/>
    <property type="match status" value="1"/>
</dbReference>
<feature type="region of interest" description="Disordered" evidence="1">
    <location>
        <begin position="1"/>
        <end position="41"/>
    </location>
</feature>
<evidence type="ECO:0000313" key="3">
    <source>
        <dbReference type="Proteomes" id="UP000316726"/>
    </source>
</evidence>
<keyword evidence="3" id="KW-1185">Reference proteome</keyword>
<dbReference type="InterPro" id="IPR018971">
    <property type="entry name" value="DUF1997"/>
</dbReference>
<feature type="compositionally biased region" description="Gly residues" evidence="1">
    <location>
        <begin position="1"/>
        <end position="13"/>
    </location>
</feature>
<feature type="compositionally biased region" description="Basic residues" evidence="1">
    <location>
        <begin position="14"/>
        <end position="24"/>
    </location>
</feature>
<evidence type="ECO:0008006" key="4">
    <source>
        <dbReference type="Google" id="ProtNLM"/>
    </source>
</evidence>
<dbReference type="Proteomes" id="UP000316726">
    <property type="component" value="Chromosome 7"/>
</dbReference>
<sequence>MRLLGRGLGGGGRLGHRGRSRPRQGKAIGANTGRTLRHRAGDDRPSTLCEALYTSARDTEFTMVELNSGRTVDAYLQQVDRIVYATFPDESRRRLLEEGKWEVTLLEQDFFGVKFAPRAVLRVWNEGGQLGIQVSDIDLSDLPDEIRVPAELKVDGRLRSSKRTPASKVNKLRGMVKMSLGVEVPFPYSTFPLLRETVEAILGGVISRLEESLKRSLPQDFAKWARSKEKAESKVLKM</sequence>
<dbReference type="AlphaFoldDB" id="A0A5B8MPJ3"/>
<protein>
    <recommendedName>
        <fullName evidence="4">DUF1997 domain-containing protein</fullName>
    </recommendedName>
</protein>
<evidence type="ECO:0000256" key="1">
    <source>
        <dbReference type="SAM" id="MobiDB-lite"/>
    </source>
</evidence>
<dbReference type="PANTHER" id="PTHR34133:SF8">
    <property type="entry name" value="OS07G0633000 PROTEIN"/>
    <property type="match status" value="1"/>
</dbReference>
<proteinExistence type="predicted"/>
<name>A0A5B8MPJ3_9CHLO</name>
<gene>
    <name evidence="2" type="ORF">A3770_07p49140</name>
</gene>
<reference evidence="2 3" key="1">
    <citation type="submission" date="2018-07" db="EMBL/GenBank/DDBJ databases">
        <title>The complete nuclear genome of the prasinophyte Chloropicon primus (CCMP1205).</title>
        <authorList>
            <person name="Pombert J.-F."/>
            <person name="Otis C."/>
            <person name="Turmel M."/>
            <person name="Lemieux C."/>
        </authorList>
    </citation>
    <scope>NUCLEOTIDE SEQUENCE [LARGE SCALE GENOMIC DNA]</scope>
    <source>
        <strain evidence="2 3">CCMP1205</strain>
    </source>
</reference>
<accession>A0A5B8MPJ3</accession>
<organism evidence="2 3">
    <name type="scientific">Chloropicon primus</name>
    <dbReference type="NCBI Taxonomy" id="1764295"/>
    <lineage>
        <taxon>Eukaryota</taxon>
        <taxon>Viridiplantae</taxon>
        <taxon>Chlorophyta</taxon>
        <taxon>Chloropicophyceae</taxon>
        <taxon>Chloropicales</taxon>
        <taxon>Chloropicaceae</taxon>
        <taxon>Chloropicon</taxon>
    </lineage>
</organism>